<evidence type="ECO:0000313" key="1">
    <source>
        <dbReference type="EMBL" id="KAF2730229.1"/>
    </source>
</evidence>
<sequence>MYIAAACFLRLRPLVAAAARHLRIKDLYESISRGKSDGNKSTKSIRMQNTLPGFRRMGGMHGRFTDDSLLRTTVVAGSPRMSVSIGERDMS</sequence>
<comment type="caution">
    <text evidence="1">The sequence shown here is derived from an EMBL/GenBank/DDBJ whole genome shotgun (WGS) entry which is preliminary data.</text>
</comment>
<name>A0A9P4UXD2_9PLEO</name>
<organism evidence="1 2">
    <name type="scientific">Polyplosphaeria fusca</name>
    <dbReference type="NCBI Taxonomy" id="682080"/>
    <lineage>
        <taxon>Eukaryota</taxon>
        <taxon>Fungi</taxon>
        <taxon>Dikarya</taxon>
        <taxon>Ascomycota</taxon>
        <taxon>Pezizomycotina</taxon>
        <taxon>Dothideomycetes</taxon>
        <taxon>Pleosporomycetidae</taxon>
        <taxon>Pleosporales</taxon>
        <taxon>Tetraplosphaeriaceae</taxon>
        <taxon>Polyplosphaeria</taxon>
    </lineage>
</organism>
<gene>
    <name evidence="1" type="ORF">EJ04DRAFT_515413</name>
</gene>
<accession>A0A9P4UXD2</accession>
<dbReference type="AlphaFoldDB" id="A0A9P4UXD2"/>
<dbReference type="EMBL" id="ML996223">
    <property type="protein sequence ID" value="KAF2730229.1"/>
    <property type="molecule type" value="Genomic_DNA"/>
</dbReference>
<evidence type="ECO:0000313" key="2">
    <source>
        <dbReference type="Proteomes" id="UP000799444"/>
    </source>
</evidence>
<proteinExistence type="predicted"/>
<keyword evidence="2" id="KW-1185">Reference proteome</keyword>
<protein>
    <submittedName>
        <fullName evidence="1">Uncharacterized protein</fullName>
    </submittedName>
</protein>
<reference evidence="1" key="1">
    <citation type="journal article" date="2020" name="Stud. Mycol.">
        <title>101 Dothideomycetes genomes: a test case for predicting lifestyles and emergence of pathogens.</title>
        <authorList>
            <person name="Haridas S."/>
            <person name="Albert R."/>
            <person name="Binder M."/>
            <person name="Bloem J."/>
            <person name="Labutti K."/>
            <person name="Salamov A."/>
            <person name="Andreopoulos B."/>
            <person name="Baker S."/>
            <person name="Barry K."/>
            <person name="Bills G."/>
            <person name="Bluhm B."/>
            <person name="Cannon C."/>
            <person name="Castanera R."/>
            <person name="Culley D."/>
            <person name="Daum C."/>
            <person name="Ezra D."/>
            <person name="Gonzalez J."/>
            <person name="Henrissat B."/>
            <person name="Kuo A."/>
            <person name="Liang C."/>
            <person name="Lipzen A."/>
            <person name="Lutzoni F."/>
            <person name="Magnuson J."/>
            <person name="Mondo S."/>
            <person name="Nolan M."/>
            <person name="Ohm R."/>
            <person name="Pangilinan J."/>
            <person name="Park H.-J."/>
            <person name="Ramirez L."/>
            <person name="Alfaro M."/>
            <person name="Sun H."/>
            <person name="Tritt A."/>
            <person name="Yoshinaga Y."/>
            <person name="Zwiers L.-H."/>
            <person name="Turgeon B."/>
            <person name="Goodwin S."/>
            <person name="Spatafora J."/>
            <person name="Crous P."/>
            <person name="Grigoriev I."/>
        </authorList>
    </citation>
    <scope>NUCLEOTIDE SEQUENCE</scope>
    <source>
        <strain evidence="1">CBS 125425</strain>
    </source>
</reference>
<dbReference type="Proteomes" id="UP000799444">
    <property type="component" value="Unassembled WGS sequence"/>
</dbReference>